<protein>
    <submittedName>
        <fullName evidence="2">Uncharacterized protein</fullName>
    </submittedName>
</protein>
<evidence type="ECO:0000313" key="2">
    <source>
        <dbReference type="EMBL" id="PHU36546.1"/>
    </source>
</evidence>
<name>A0A2G3DZT7_9FIRM</name>
<feature type="region of interest" description="Disordered" evidence="1">
    <location>
        <begin position="132"/>
        <end position="161"/>
    </location>
</feature>
<gene>
    <name evidence="2" type="ORF">CSX01_00290</name>
</gene>
<feature type="compositionally biased region" description="Basic and acidic residues" evidence="1">
    <location>
        <begin position="149"/>
        <end position="159"/>
    </location>
</feature>
<accession>A0A2G3DZT7</accession>
<proteinExistence type="predicted"/>
<reference evidence="2 3" key="2">
    <citation type="submission" date="2017-10" db="EMBL/GenBank/DDBJ databases">
        <authorList>
            <person name="Banno H."/>
            <person name="Chua N.-H."/>
        </authorList>
    </citation>
    <scope>NUCLEOTIDE SEQUENCE [LARGE SCALE GENOMIC DNA]</scope>
    <source>
        <strain evidence="2 3">JK626</strain>
    </source>
</reference>
<reference evidence="2 3" key="1">
    <citation type="submission" date="2017-10" db="EMBL/GenBank/DDBJ databases">
        <title>Resolving the taxonomy of Roseburia spp., Eubacterium rectale and Agathobacter spp. through phylogenomic analysis.</title>
        <authorList>
            <person name="Sheridan P.O."/>
            <person name="Walker A.W."/>
            <person name="Duncan S.H."/>
            <person name="Scott K.P."/>
            <person name="Toole P.W.O."/>
            <person name="Luis P."/>
            <person name="Flint H.J."/>
        </authorList>
    </citation>
    <scope>NUCLEOTIDE SEQUENCE [LARGE SCALE GENOMIC DNA]</scope>
    <source>
        <strain evidence="2 3">JK626</strain>
    </source>
</reference>
<organism evidence="2 3">
    <name type="scientific">Pseudobutyrivibrio ruminis</name>
    <dbReference type="NCBI Taxonomy" id="46206"/>
    <lineage>
        <taxon>Bacteria</taxon>
        <taxon>Bacillati</taxon>
        <taxon>Bacillota</taxon>
        <taxon>Clostridia</taxon>
        <taxon>Lachnospirales</taxon>
        <taxon>Lachnospiraceae</taxon>
        <taxon>Pseudobutyrivibrio</taxon>
    </lineage>
</organism>
<dbReference type="RefSeq" id="WP_099391015.1">
    <property type="nucleotide sequence ID" value="NZ_PDYF01000002.1"/>
</dbReference>
<dbReference type="EMBL" id="PDYF01000002">
    <property type="protein sequence ID" value="PHU36546.1"/>
    <property type="molecule type" value="Genomic_DNA"/>
</dbReference>
<comment type="caution">
    <text evidence="2">The sequence shown here is derived from an EMBL/GenBank/DDBJ whole genome shotgun (WGS) entry which is preliminary data.</text>
</comment>
<dbReference type="AlphaFoldDB" id="A0A2G3DZT7"/>
<evidence type="ECO:0000313" key="3">
    <source>
        <dbReference type="Proteomes" id="UP000225889"/>
    </source>
</evidence>
<dbReference type="Proteomes" id="UP000225889">
    <property type="component" value="Unassembled WGS sequence"/>
</dbReference>
<evidence type="ECO:0000256" key="1">
    <source>
        <dbReference type="SAM" id="MobiDB-lite"/>
    </source>
</evidence>
<sequence length="214" mass="23815">MSVSGVDYSSFLHTYEAYRVPKGTKVQNQAGEEVVLSNEEDTLVLTEKASRQLVKDRKDYVGMLQTQAEMAAEKTQEAATERIAKDQAKAMAVFRSLANGDNVPSSDERRLMDYDSKLYQAAKAAQAMAQMAKKRAESKESEWDEREEEEQRKKEKILGDESNEAALAIGKGCHEFNEAMKENIVEVDSSDIDFSSFKTMSLGGVTGAYIDLSL</sequence>